<reference evidence="2" key="1">
    <citation type="submission" date="2018-05" db="EMBL/GenBank/DDBJ databases">
        <authorList>
            <person name="Lanie J.A."/>
            <person name="Ng W.-L."/>
            <person name="Kazmierczak K.M."/>
            <person name="Andrzejewski T.M."/>
            <person name="Davidsen T.M."/>
            <person name="Wayne K.J."/>
            <person name="Tettelin H."/>
            <person name="Glass J.I."/>
            <person name="Rusch D."/>
            <person name="Podicherti R."/>
            <person name="Tsui H.-C.T."/>
            <person name="Winkler M.E."/>
        </authorList>
    </citation>
    <scope>NUCLEOTIDE SEQUENCE</scope>
</reference>
<dbReference type="Gene3D" id="1.20.58.1480">
    <property type="match status" value="1"/>
</dbReference>
<gene>
    <name evidence="2" type="ORF">METZ01_LOCUS313993</name>
</gene>
<dbReference type="InterPro" id="IPR003111">
    <property type="entry name" value="Lon_prtase_N"/>
</dbReference>
<dbReference type="PROSITE" id="PS51787">
    <property type="entry name" value="LON_N"/>
    <property type="match status" value="1"/>
</dbReference>
<evidence type="ECO:0000313" key="2">
    <source>
        <dbReference type="EMBL" id="SVC61139.1"/>
    </source>
</evidence>
<dbReference type="Gene3D" id="2.30.130.40">
    <property type="entry name" value="LON domain-like"/>
    <property type="match status" value="1"/>
</dbReference>
<proteinExistence type="predicted"/>
<accession>A0A382NIW3</accession>
<protein>
    <recommendedName>
        <fullName evidence="1">Lon N-terminal domain-containing protein</fullName>
    </recommendedName>
</protein>
<evidence type="ECO:0000259" key="1">
    <source>
        <dbReference type="PROSITE" id="PS51787"/>
    </source>
</evidence>
<dbReference type="PANTHER" id="PTHR46732:SF8">
    <property type="entry name" value="ATP-DEPENDENT PROTEASE LA (LON) DOMAIN PROTEIN"/>
    <property type="match status" value="1"/>
</dbReference>
<organism evidence="2">
    <name type="scientific">marine metagenome</name>
    <dbReference type="NCBI Taxonomy" id="408172"/>
    <lineage>
        <taxon>unclassified sequences</taxon>
        <taxon>metagenomes</taxon>
        <taxon>ecological metagenomes</taxon>
    </lineage>
</organism>
<dbReference type="SUPFAM" id="SSF88697">
    <property type="entry name" value="PUA domain-like"/>
    <property type="match status" value="1"/>
</dbReference>
<dbReference type="PANTHER" id="PTHR46732">
    <property type="entry name" value="ATP-DEPENDENT PROTEASE LA (LON) DOMAIN PROTEIN"/>
    <property type="match status" value="1"/>
</dbReference>
<dbReference type="EMBL" id="UINC01100803">
    <property type="protein sequence ID" value="SVC61139.1"/>
    <property type="molecule type" value="Genomic_DNA"/>
</dbReference>
<dbReference type="AlphaFoldDB" id="A0A382NIW3"/>
<name>A0A382NIW3_9ZZZZ</name>
<dbReference type="InterPro" id="IPR015947">
    <property type="entry name" value="PUA-like_sf"/>
</dbReference>
<dbReference type="InterPro" id="IPR046336">
    <property type="entry name" value="Lon_prtase_N_sf"/>
</dbReference>
<dbReference type="Pfam" id="PF02190">
    <property type="entry name" value="LON_substr_bdg"/>
    <property type="match status" value="1"/>
</dbReference>
<dbReference type="SMART" id="SM00464">
    <property type="entry name" value="LON"/>
    <property type="match status" value="1"/>
</dbReference>
<sequence>MSDPLEIPSELPAMTLPGVVLFPKAMMPLYVFEERYRLMLQETLDSHRMFALVGQREDISDEVAASEPPSEVASTGLIRVCKKNPDGTSFLILQGVSRIRVAEVLREEPYRLVRAEPLETVFDHPEAGRRDELSRLLEENRELGGDTTDEMLAFLNPLEDDEAYVDLVAFTLCKETMRKQRLLETLSLSERSSMLVEEIRNENERLSLLKEALGEFPEEDFDAN</sequence>
<feature type="domain" description="Lon N-terminal" evidence="1">
    <location>
        <begin position="11"/>
        <end position="203"/>
    </location>
</feature>